<keyword evidence="2" id="KW-1185">Reference proteome</keyword>
<dbReference type="OrthoDB" id="106501at2"/>
<sequence length="386" mass="42928">MKKLILVIFLGLIGFGVKAQVNDFKSSKTQFMIRGYGHMGYENVTINGDKETTYNGGTFAPIFLFKHSDRLMVEAELEFQINEGSLEVGFEYANIMYILNDYMTIRGGKFLLPFGTFMERLHPSWVNRMPTKPLGFGHDGIAPSSGVGVELRGAFRVGTSTINYSVYNTNGPGIKTPDGVEPGEAGMLAFNNLIDNNNSRAFGGRLGILPFANNSTEFGVSFYTTDKAGDTGSIYENLGANLFALDFSFVKQLAGLGGIVDVKSQYNKSKVDNMIYTVEETPGEFENLNFDNNSNSFYAQLSYRPTMSGSEFISKLEFVTRYSTLRTPEGAGWEVNKKEYSFGLNYWISWRSLIKLNYQSITGEGGHDTLGDFDQKGLYLHWAIGL</sequence>
<name>A0A120IE93_9FLAO</name>
<dbReference type="STRING" id="1622118.Lupro_06740"/>
<reference evidence="1 2" key="2">
    <citation type="journal article" date="2016" name="Int. J. Syst. Evol. Microbiol.">
        <title>Lutibacter profundi sp. nov., isolated from a deep-sea hydrothermal system on the Arctic Mid-Ocean Ridge and emended description of the genus Lutibacter.</title>
        <authorList>
            <person name="Le Moine Bauer S."/>
            <person name="Roalkvam I."/>
            <person name="Steen I.H."/>
            <person name="Dahle H."/>
        </authorList>
    </citation>
    <scope>NUCLEOTIDE SEQUENCE [LARGE SCALE GENOMIC DNA]</scope>
    <source>
        <strain evidence="1 2">LP1</strain>
    </source>
</reference>
<evidence type="ECO:0000313" key="2">
    <source>
        <dbReference type="Proteomes" id="UP000059672"/>
    </source>
</evidence>
<dbReference type="KEGG" id="lut:Lupro_06740"/>
<proteinExistence type="predicted"/>
<organism evidence="1 2">
    <name type="scientific">Lutibacter profundi</name>
    <dbReference type="NCBI Taxonomy" id="1622118"/>
    <lineage>
        <taxon>Bacteria</taxon>
        <taxon>Pseudomonadati</taxon>
        <taxon>Bacteroidota</taxon>
        <taxon>Flavobacteriia</taxon>
        <taxon>Flavobacteriales</taxon>
        <taxon>Flavobacteriaceae</taxon>
        <taxon>Lutibacter</taxon>
    </lineage>
</organism>
<reference evidence="2" key="1">
    <citation type="submission" date="2015-12" db="EMBL/GenBank/DDBJ databases">
        <title>Complete genome sequence of Lutibacter profundus strain LP1.</title>
        <authorList>
            <person name="Wissuwa J."/>
            <person name="Le Moine Bauer S."/>
            <person name="Stokke R."/>
            <person name="Dahle H."/>
            <person name="Steen I.H."/>
        </authorList>
    </citation>
    <scope>NUCLEOTIDE SEQUENCE [LARGE SCALE GENOMIC DNA]</scope>
    <source>
        <strain evidence="2">LP1</strain>
    </source>
</reference>
<accession>A0A120IE93</accession>
<gene>
    <name evidence="1" type="ORF">Lupro_06740</name>
</gene>
<dbReference type="Proteomes" id="UP000059672">
    <property type="component" value="Chromosome"/>
</dbReference>
<dbReference type="PATRIC" id="fig|1622118.3.peg.1395"/>
<dbReference type="EMBL" id="CP013355">
    <property type="protein sequence ID" value="AMC10962.1"/>
    <property type="molecule type" value="Genomic_DNA"/>
</dbReference>
<dbReference type="RefSeq" id="WP_068207741.1">
    <property type="nucleotide sequence ID" value="NZ_CP013355.1"/>
</dbReference>
<dbReference type="AlphaFoldDB" id="A0A120IE93"/>
<evidence type="ECO:0000313" key="1">
    <source>
        <dbReference type="EMBL" id="AMC10962.1"/>
    </source>
</evidence>
<dbReference type="SUPFAM" id="SSF56935">
    <property type="entry name" value="Porins"/>
    <property type="match status" value="1"/>
</dbReference>
<evidence type="ECO:0008006" key="3">
    <source>
        <dbReference type="Google" id="ProtNLM"/>
    </source>
</evidence>
<protein>
    <recommendedName>
        <fullName evidence="3">Porin</fullName>
    </recommendedName>
</protein>
<dbReference type="Gene3D" id="2.40.160.10">
    <property type="entry name" value="Porin"/>
    <property type="match status" value="1"/>
</dbReference>
<dbReference type="InterPro" id="IPR023614">
    <property type="entry name" value="Porin_dom_sf"/>
</dbReference>